<dbReference type="FunFam" id="2.60.40.10:FF:000062">
    <property type="entry name" value="Myosin-binding protein C, slow type"/>
    <property type="match status" value="1"/>
</dbReference>
<evidence type="ECO:0000313" key="7">
    <source>
        <dbReference type="Proteomes" id="UP000694621"/>
    </source>
</evidence>
<dbReference type="CDD" id="cd00063">
    <property type="entry name" value="FN3"/>
    <property type="match status" value="1"/>
</dbReference>
<evidence type="ECO:0000259" key="4">
    <source>
        <dbReference type="PROSITE" id="PS50835"/>
    </source>
</evidence>
<evidence type="ECO:0000259" key="5">
    <source>
        <dbReference type="PROSITE" id="PS50853"/>
    </source>
</evidence>
<dbReference type="FunFam" id="2.60.40.10:FF:000070">
    <property type="entry name" value="Myosin-binding protein C, slow type"/>
    <property type="match status" value="1"/>
</dbReference>
<evidence type="ECO:0000313" key="6">
    <source>
        <dbReference type="Ensembl" id="ENSAMXP00005018258.1"/>
    </source>
</evidence>
<dbReference type="Ensembl" id="ENSAMXT00005020173.1">
    <property type="protein sequence ID" value="ENSAMXP00005018258.1"/>
    <property type="gene ID" value="ENSAMXG00005009469.1"/>
</dbReference>
<dbReference type="PRINTS" id="PR00014">
    <property type="entry name" value="FNTYPEIII"/>
</dbReference>
<dbReference type="PANTHER" id="PTHR13817">
    <property type="entry name" value="TITIN"/>
    <property type="match status" value="1"/>
</dbReference>
<feature type="region of interest" description="Disordered" evidence="3">
    <location>
        <begin position="1"/>
        <end position="20"/>
    </location>
</feature>
<dbReference type="InterPro" id="IPR036179">
    <property type="entry name" value="Ig-like_dom_sf"/>
</dbReference>
<dbReference type="InterPro" id="IPR003598">
    <property type="entry name" value="Ig_sub2"/>
</dbReference>
<reference evidence="6" key="1">
    <citation type="submission" date="2025-08" db="UniProtKB">
        <authorList>
            <consortium name="Ensembl"/>
        </authorList>
    </citation>
    <scope>IDENTIFICATION</scope>
</reference>
<keyword evidence="2" id="KW-0393">Immunoglobulin domain</keyword>
<dbReference type="InterPro" id="IPR003961">
    <property type="entry name" value="FN3_dom"/>
</dbReference>
<dbReference type="Pfam" id="PF00041">
    <property type="entry name" value="fn3"/>
    <property type="match status" value="1"/>
</dbReference>
<dbReference type="GO" id="GO:0045214">
    <property type="term" value="P:sarcomere organization"/>
    <property type="evidence" value="ECO:0007669"/>
    <property type="project" value="TreeGrafter"/>
</dbReference>
<dbReference type="Proteomes" id="UP000694621">
    <property type="component" value="Unplaced"/>
</dbReference>
<dbReference type="InterPro" id="IPR013783">
    <property type="entry name" value="Ig-like_fold"/>
</dbReference>
<dbReference type="PANTHER" id="PTHR13817:SF27">
    <property type="entry name" value="MYOSIN-BINDING PROTEIN C, SLOW-TYPE"/>
    <property type="match status" value="1"/>
</dbReference>
<accession>A0A8B9HUK2</accession>
<sequence length="915" mass="103058">MGRKDSVWSLGDGQPPEDIDKQIETPPLSTLLIEKPQGGSITVGGDITFIAKVEAKDLLRKPTIKWFKGKWMDLASKTGKHLQLKESFDRFTKIHTFEMHIIKAKENYAGNYRCEVTYKDKFDSCSFDLEVKGVCSPTHHSEGQEDAGELDFSGLLKHREPKQEEAPEVDVWEILKNARPDEYEKIAFTYGITDLRGLLKRLKKTKKEEKKSEAFAKKLDPAYQVDKGGKIRLIVDMADPTVDLKWYKNGQEIRPTPKYIFEHKGTQRILVINNCQINDDAAYSVTAGEEKSTTELFVKELPIKIVKELEPVKTTVNERIELECEVSEEGAKVKWMKNGVEVPTGVRSRYRVKCEGTKHWLIIDDAIKEDTATYSLMATGGTTEARVQVDLKPLKILQDLQDITIKLGQPMKLHCEILPVNVPGRWYRNGQLIQPSERLTILHRAKTHRLEVESCTLHDAGDYTFVPEGYSQSLSAKVHIIDPPRVHLEALNAPDNTVTIVAGNKLRLEIPISGEPAPRVVWMKGERVILDTGSRVRAETFPDHTCLTIDVTEREDSGNYKIVLQNEAGEDTASVKVKVVDIPDAPGAPLVPVVGGDWCSMTWDPPYYDGGSPILGKKQVHIHNFLGVQKSIFGGITLVFNHSFHAAWHVLLHQSYTLLLDNLCHSWYKNSSSSAYLPGPPQCVRIEEVWGENVALDWTPPKDNGNAPITGYTIQKADKKTMEWYTCVEHYHRTCITIGELVVGNEYFFRIFSENMVGLSESATTTKDSAVIVKEGMHLKNPEYIDYDFTEAPKFTQPLINTFAIAGYNASLNCSVRANPRPKVIWMKNKITILDDPRYRMFSNQGVCTLEIRKPSPFDGGVYTCKAINELGEAQVDCKLEVKGQSMLLLITSYRVLCKPPLPTSPHHGPHSFSI</sequence>
<feature type="domain" description="Ig-like" evidence="4">
    <location>
        <begin position="393"/>
        <end position="475"/>
    </location>
</feature>
<dbReference type="FunFam" id="2.60.40.10:FF:000081">
    <property type="entry name" value="Myosin-binding protein C, slow type"/>
    <property type="match status" value="1"/>
</dbReference>
<dbReference type="FunFam" id="2.60.40.10:FF:000286">
    <property type="entry name" value="Myosin binding protein C, slow type"/>
    <property type="match status" value="1"/>
</dbReference>
<keyword evidence="1" id="KW-0677">Repeat</keyword>
<dbReference type="SMART" id="SM00060">
    <property type="entry name" value="FN3"/>
    <property type="match status" value="1"/>
</dbReference>
<feature type="domain" description="Ig-like" evidence="4">
    <location>
        <begin position="484"/>
        <end position="578"/>
    </location>
</feature>
<name>A0A8B9HUK2_ASTMX</name>
<dbReference type="Gene3D" id="2.60.40.10">
    <property type="entry name" value="Immunoglobulins"/>
    <property type="match status" value="7"/>
</dbReference>
<protein>
    <submittedName>
        <fullName evidence="6">Myosin binding protein C, slow type</fullName>
    </submittedName>
</protein>
<feature type="domain" description="Fibronectin type-III" evidence="5">
    <location>
        <begin position="680"/>
        <end position="776"/>
    </location>
</feature>
<dbReference type="InterPro" id="IPR040849">
    <property type="entry name" value="MyBP-C_THB"/>
</dbReference>
<feature type="domain" description="Ig-like" evidence="4">
    <location>
        <begin position="793"/>
        <end position="877"/>
    </location>
</feature>
<dbReference type="InterPro" id="IPR003599">
    <property type="entry name" value="Ig_sub"/>
</dbReference>
<evidence type="ECO:0000256" key="1">
    <source>
        <dbReference type="ARBA" id="ARBA00022737"/>
    </source>
</evidence>
<dbReference type="GO" id="GO:0031430">
    <property type="term" value="C:M band"/>
    <property type="evidence" value="ECO:0007669"/>
    <property type="project" value="TreeGrafter"/>
</dbReference>
<dbReference type="InterPro" id="IPR036116">
    <property type="entry name" value="FN3_sf"/>
</dbReference>
<dbReference type="AlphaFoldDB" id="A0A8B9HUK2"/>
<dbReference type="Pfam" id="PF18362">
    <property type="entry name" value="THB"/>
    <property type="match status" value="1"/>
</dbReference>
<proteinExistence type="predicted"/>
<dbReference type="FunFam" id="2.60.40.10:FF:000060">
    <property type="entry name" value="Myosin-binding protein C, slow type"/>
    <property type="match status" value="1"/>
</dbReference>
<feature type="domain" description="Ig-like" evidence="4">
    <location>
        <begin position="302"/>
        <end position="388"/>
    </location>
</feature>
<dbReference type="SUPFAM" id="SSF48726">
    <property type="entry name" value="Immunoglobulin"/>
    <property type="match status" value="6"/>
</dbReference>
<dbReference type="SMART" id="SM00409">
    <property type="entry name" value="IG"/>
    <property type="match status" value="6"/>
</dbReference>
<evidence type="ECO:0000256" key="2">
    <source>
        <dbReference type="ARBA" id="ARBA00023319"/>
    </source>
</evidence>
<dbReference type="SUPFAM" id="SSF49265">
    <property type="entry name" value="Fibronectin type III"/>
    <property type="match status" value="2"/>
</dbReference>
<dbReference type="InterPro" id="IPR007110">
    <property type="entry name" value="Ig-like_dom"/>
</dbReference>
<dbReference type="FunFam" id="2.60.40.10:FF:000111">
    <property type="entry name" value="Myosin-binding protein C, slow type"/>
    <property type="match status" value="1"/>
</dbReference>
<dbReference type="PROSITE" id="PS50835">
    <property type="entry name" value="IG_LIKE"/>
    <property type="match status" value="4"/>
</dbReference>
<dbReference type="InterPro" id="IPR013098">
    <property type="entry name" value="Ig_I-set"/>
</dbReference>
<dbReference type="SMART" id="SM00408">
    <property type="entry name" value="IGc2"/>
    <property type="match status" value="4"/>
</dbReference>
<dbReference type="PROSITE" id="PS50853">
    <property type="entry name" value="FN3"/>
    <property type="match status" value="1"/>
</dbReference>
<dbReference type="InterPro" id="IPR050964">
    <property type="entry name" value="Striated_Muscle_Regulatory"/>
</dbReference>
<dbReference type="Pfam" id="PF07679">
    <property type="entry name" value="I-set"/>
    <property type="match status" value="5"/>
</dbReference>
<organism evidence="6 7">
    <name type="scientific">Astyanax mexicanus</name>
    <name type="common">Blind cave fish</name>
    <name type="synonym">Astyanax fasciatus mexicanus</name>
    <dbReference type="NCBI Taxonomy" id="7994"/>
    <lineage>
        <taxon>Eukaryota</taxon>
        <taxon>Metazoa</taxon>
        <taxon>Chordata</taxon>
        <taxon>Craniata</taxon>
        <taxon>Vertebrata</taxon>
        <taxon>Euteleostomi</taxon>
        <taxon>Actinopterygii</taxon>
        <taxon>Neopterygii</taxon>
        <taxon>Teleostei</taxon>
        <taxon>Ostariophysi</taxon>
        <taxon>Characiformes</taxon>
        <taxon>Characoidei</taxon>
        <taxon>Acestrorhamphidae</taxon>
        <taxon>Acestrorhamphinae</taxon>
        <taxon>Astyanax</taxon>
    </lineage>
</organism>
<evidence type="ECO:0000256" key="3">
    <source>
        <dbReference type="SAM" id="MobiDB-lite"/>
    </source>
</evidence>